<dbReference type="Gene3D" id="3.10.180.10">
    <property type="entry name" value="2,3-Dihydroxybiphenyl 1,2-Dioxygenase, domain 1"/>
    <property type="match status" value="1"/>
</dbReference>
<dbReference type="InterPro" id="IPR029068">
    <property type="entry name" value="Glyas_Bleomycin-R_OHBP_Dase"/>
</dbReference>
<reference evidence="1" key="1">
    <citation type="submission" date="2018-06" db="EMBL/GenBank/DDBJ databases">
        <authorList>
            <person name="Zhirakovskaya E."/>
        </authorList>
    </citation>
    <scope>NUCLEOTIDE SEQUENCE</scope>
</reference>
<name>A0A3B0S529_9ZZZZ</name>
<dbReference type="AlphaFoldDB" id="A0A3B0S529"/>
<accession>A0A3B0S529</accession>
<sequence>MTEILSFGQPLGGIMQVAYVVEDIDKAMKEWTETLGVGPFFLFEHFALDDYRYRGKPGDIDITIALGFSGSMCFELIVQHSKSPSVYSEVLDSRGYGFHHWAVSTRDFDGDLARHVAAGNDEVLYGMVPDPINARAAYVDTMAKTGGMIELIEINPAVEGLFSAIKEPSINWDGKDPVRTLG</sequence>
<dbReference type="EMBL" id="UOEJ01000148">
    <property type="protein sequence ID" value="VAW01465.1"/>
    <property type="molecule type" value="Genomic_DNA"/>
</dbReference>
<proteinExistence type="predicted"/>
<dbReference type="Pfam" id="PF13669">
    <property type="entry name" value="Glyoxalase_4"/>
    <property type="match status" value="1"/>
</dbReference>
<evidence type="ECO:0000313" key="1">
    <source>
        <dbReference type="EMBL" id="VAW01465.1"/>
    </source>
</evidence>
<gene>
    <name evidence="1" type="ORF">MNBD_ALPHA01-1362</name>
</gene>
<dbReference type="SUPFAM" id="SSF54593">
    <property type="entry name" value="Glyoxalase/Bleomycin resistance protein/Dihydroxybiphenyl dioxygenase"/>
    <property type="match status" value="1"/>
</dbReference>
<protein>
    <recommendedName>
        <fullName evidence="2">VOC domain-containing protein</fullName>
    </recommendedName>
</protein>
<organism evidence="1">
    <name type="scientific">hydrothermal vent metagenome</name>
    <dbReference type="NCBI Taxonomy" id="652676"/>
    <lineage>
        <taxon>unclassified sequences</taxon>
        <taxon>metagenomes</taxon>
        <taxon>ecological metagenomes</taxon>
    </lineage>
</organism>
<evidence type="ECO:0008006" key="2">
    <source>
        <dbReference type="Google" id="ProtNLM"/>
    </source>
</evidence>